<keyword evidence="3" id="KW-0472">Membrane</keyword>
<feature type="domain" description="Cell envelope-related transcriptional attenuator" evidence="4">
    <location>
        <begin position="176"/>
        <end position="291"/>
    </location>
</feature>
<evidence type="ECO:0000256" key="1">
    <source>
        <dbReference type="ARBA" id="ARBA00006068"/>
    </source>
</evidence>
<dbReference type="InterPro" id="IPR004474">
    <property type="entry name" value="LytR_CpsA_psr"/>
</dbReference>
<accession>A0A6N8JSQ7</accession>
<evidence type="ECO:0000259" key="4">
    <source>
        <dbReference type="Pfam" id="PF03816"/>
    </source>
</evidence>
<comment type="caution">
    <text evidence="6">The sequence shown here is derived from an EMBL/GenBank/DDBJ whole genome shotgun (WGS) entry which is preliminary data.</text>
</comment>
<name>A0A6N8JSQ7_9ACTN</name>
<dbReference type="Gene3D" id="3.30.70.2390">
    <property type="match status" value="1"/>
</dbReference>
<dbReference type="Gene3D" id="3.40.630.190">
    <property type="entry name" value="LCP protein"/>
    <property type="match status" value="1"/>
</dbReference>
<feature type="domain" description="LytR/CpsA/Psr regulator C-terminal" evidence="5">
    <location>
        <begin position="412"/>
        <end position="501"/>
    </location>
</feature>
<feature type="transmembrane region" description="Helical" evidence="3">
    <location>
        <begin position="106"/>
        <end position="131"/>
    </location>
</feature>
<dbReference type="OrthoDB" id="3170257at2"/>
<protein>
    <submittedName>
        <fullName evidence="6">LytR family transcriptional regulator</fullName>
    </submittedName>
</protein>
<evidence type="ECO:0000259" key="5">
    <source>
        <dbReference type="Pfam" id="PF13399"/>
    </source>
</evidence>
<proteinExistence type="inferred from homology"/>
<evidence type="ECO:0000313" key="6">
    <source>
        <dbReference type="EMBL" id="MVX61890.1"/>
    </source>
</evidence>
<dbReference type="NCBIfam" id="TIGR00350">
    <property type="entry name" value="lytR_cpsA_psr"/>
    <property type="match status" value="1"/>
</dbReference>
<keyword evidence="3" id="KW-1133">Transmembrane helix</keyword>
<gene>
    <name evidence="6" type="ORF">GKZ27_10585</name>
</gene>
<dbReference type="PANTHER" id="PTHR33392">
    <property type="entry name" value="POLYISOPRENYL-TEICHOIC ACID--PEPTIDOGLYCAN TEICHOIC ACID TRANSFERASE TAGU"/>
    <property type="match status" value="1"/>
</dbReference>
<dbReference type="Pfam" id="PF13399">
    <property type="entry name" value="LytR_C"/>
    <property type="match status" value="1"/>
</dbReference>
<sequence length="506" mass="53256">MALHGKKGFSASQTKRTSRRVSDSMIGSHVARPSVSRGRHGADRSSTGTSRVDFSDSHRSRRATRGFVDQIDPQATSGESDADFARRANRRGYAEQIQSNARKKRVATLAVIAVAVAAIAVAAGVAAFFAFSDSRLSLGDSNAQEALTAPADGEPYYVLCTARLAPAAQNDPDGEAYMVVRIDEQARTLTFVTVPARISVELPDGQQCLLNEARTQLGDAELIRQVSELLDVPIAHFASTDAAGIARMVEIVGGVPVNLEVEVDDPRAGIDVLAAGEQTLDGRQAVTLLRASNFTEGLATQATNRAMFTVNLAGRATSGEGLSFPTVVSDAAATVSTDWTSGQIIALGDALRPLSEATVYACAVPGRLADGEGGQTYRVDGDELTAMMEAVRAGESPQSAEGSAANVNRELITVDVRNGAQVTGAAKRMGELLESVGYQVKSVGNTNDNTTYPETLVIYKDPAFEIAAKAIVSDLAAGRVVNGGDFYTFDTDVLVIIGQDWIPAGS</sequence>
<keyword evidence="7" id="KW-1185">Reference proteome</keyword>
<evidence type="ECO:0000313" key="7">
    <source>
        <dbReference type="Proteomes" id="UP000463388"/>
    </source>
</evidence>
<comment type="similarity">
    <text evidence="1">Belongs to the LytR/CpsA/Psr (LCP) family.</text>
</comment>
<dbReference type="InterPro" id="IPR050922">
    <property type="entry name" value="LytR/CpsA/Psr_CW_biosynth"/>
</dbReference>
<evidence type="ECO:0000256" key="2">
    <source>
        <dbReference type="SAM" id="MobiDB-lite"/>
    </source>
</evidence>
<dbReference type="InterPro" id="IPR027381">
    <property type="entry name" value="LytR/CpsA/Psr_C"/>
</dbReference>
<organism evidence="6 7">
    <name type="scientific">Adlercreutzia mucosicola</name>
    <dbReference type="NCBI Taxonomy" id="580026"/>
    <lineage>
        <taxon>Bacteria</taxon>
        <taxon>Bacillati</taxon>
        <taxon>Actinomycetota</taxon>
        <taxon>Coriobacteriia</taxon>
        <taxon>Eggerthellales</taxon>
        <taxon>Eggerthellaceae</taxon>
        <taxon>Adlercreutzia</taxon>
    </lineage>
</organism>
<dbReference type="RefSeq" id="WP_028027577.1">
    <property type="nucleotide sequence ID" value="NZ_JANJZH010000039.1"/>
</dbReference>
<evidence type="ECO:0000256" key="3">
    <source>
        <dbReference type="SAM" id="Phobius"/>
    </source>
</evidence>
<dbReference type="PANTHER" id="PTHR33392:SF6">
    <property type="entry name" value="POLYISOPRENYL-TEICHOIC ACID--PEPTIDOGLYCAN TEICHOIC ACID TRANSFERASE TAGU"/>
    <property type="match status" value="1"/>
</dbReference>
<reference evidence="6 7" key="1">
    <citation type="submission" date="2019-12" db="EMBL/GenBank/DDBJ databases">
        <title>Microbes associate with the intestines of laboratory mice.</title>
        <authorList>
            <person name="Navarre W."/>
            <person name="Wong E."/>
        </authorList>
    </citation>
    <scope>NUCLEOTIDE SEQUENCE [LARGE SCALE GENOMIC DNA]</scope>
    <source>
        <strain evidence="6 7">NM66_B29</strain>
    </source>
</reference>
<dbReference type="Pfam" id="PF03816">
    <property type="entry name" value="LytR_cpsA_psr"/>
    <property type="match status" value="1"/>
</dbReference>
<keyword evidence="3" id="KW-0812">Transmembrane</keyword>
<dbReference type="AlphaFoldDB" id="A0A6N8JSQ7"/>
<dbReference type="EMBL" id="WSRR01000037">
    <property type="protein sequence ID" value="MVX61890.1"/>
    <property type="molecule type" value="Genomic_DNA"/>
</dbReference>
<dbReference type="Proteomes" id="UP000463388">
    <property type="component" value="Unassembled WGS sequence"/>
</dbReference>
<feature type="region of interest" description="Disordered" evidence="2">
    <location>
        <begin position="1"/>
        <end position="84"/>
    </location>
</feature>